<organism evidence="2 3">
    <name type="scientific">Marine Group III euryarchaeote</name>
    <dbReference type="NCBI Taxonomy" id="2173149"/>
    <lineage>
        <taxon>Archaea</taxon>
        <taxon>Methanobacteriati</taxon>
        <taxon>Thermoplasmatota</taxon>
        <taxon>Thermoplasmata</taxon>
        <taxon>Candidatus Thermoprofundales</taxon>
    </lineage>
</organism>
<dbReference type="Proteomes" id="UP000589132">
    <property type="component" value="Unassembled WGS sequence"/>
</dbReference>
<keyword evidence="1" id="KW-0472">Membrane</keyword>
<comment type="caution">
    <text evidence="2">The sequence shown here is derived from an EMBL/GenBank/DDBJ whole genome shotgun (WGS) entry which is preliminary data.</text>
</comment>
<sequence length="234" mass="26909">MASNDSGFLWIIVFVLAIIYWIVMIIIEYFVFFLILGLIIWAIYYYAQNAPKWEKERAKRTSFTSNNIKNHTNFKVSYVTAEKNIEVLKSSFLMLTRDYIEMEGKLPYSFDGTERIAKFSKDLKSVYHYTNPPNKLYKEGMGVTQNPYVSATQTVDSLINETIRIPNILISLEKRCKSLREKGVDSDRFDNILNSVSSNFTIDNHRRLSLLVEVETKGDLEKSVGSSPASAIKV</sequence>
<reference evidence="3" key="1">
    <citation type="journal article" date="2019" name="bioRxiv">
        <title>Genome diversification in globally distributed novel marine Proteobacteria is linked to environmental adaptation.</title>
        <authorList>
            <person name="Zhou Z."/>
            <person name="Tran P.Q."/>
            <person name="Kieft K."/>
            <person name="Anantharaman K."/>
        </authorList>
    </citation>
    <scope>NUCLEOTIDE SEQUENCE [LARGE SCALE GENOMIC DNA]</scope>
</reference>
<name>A0A7J4D174_9ARCH</name>
<protein>
    <submittedName>
        <fullName evidence="2">Uncharacterized protein</fullName>
    </submittedName>
</protein>
<feature type="transmembrane region" description="Helical" evidence="1">
    <location>
        <begin position="7"/>
        <end position="23"/>
    </location>
</feature>
<evidence type="ECO:0000313" key="2">
    <source>
        <dbReference type="EMBL" id="HIA98328.1"/>
    </source>
</evidence>
<gene>
    <name evidence="2" type="ORF">EYO15_04030</name>
</gene>
<accession>A0A7J4D174</accession>
<dbReference type="AlphaFoldDB" id="A0A7J4D174"/>
<feature type="transmembrane region" description="Helical" evidence="1">
    <location>
        <begin position="29"/>
        <end position="47"/>
    </location>
</feature>
<keyword evidence="1" id="KW-0812">Transmembrane</keyword>
<proteinExistence type="predicted"/>
<evidence type="ECO:0000313" key="3">
    <source>
        <dbReference type="Proteomes" id="UP000589132"/>
    </source>
</evidence>
<dbReference type="EMBL" id="DTTC01000250">
    <property type="protein sequence ID" value="HIA98328.1"/>
    <property type="molecule type" value="Genomic_DNA"/>
</dbReference>
<keyword evidence="1" id="KW-1133">Transmembrane helix</keyword>
<evidence type="ECO:0000256" key="1">
    <source>
        <dbReference type="SAM" id="Phobius"/>
    </source>
</evidence>